<keyword evidence="4" id="KW-1185">Reference proteome</keyword>
<evidence type="ECO:0000256" key="2">
    <source>
        <dbReference type="SAM" id="MobiDB-lite"/>
    </source>
</evidence>
<dbReference type="GO" id="GO:0070072">
    <property type="term" value="P:vacuolar proton-transporting V-type ATPase complex assembly"/>
    <property type="evidence" value="ECO:0007669"/>
    <property type="project" value="InterPro"/>
</dbReference>
<dbReference type="PANTHER" id="PTHR31996">
    <property type="entry name" value="COILED-COIL DOMAIN-CONTAINING PROTEIN 115"/>
    <property type="match status" value="1"/>
</dbReference>
<feature type="region of interest" description="Disordered" evidence="2">
    <location>
        <begin position="108"/>
        <end position="143"/>
    </location>
</feature>
<dbReference type="Pfam" id="PF21730">
    <property type="entry name" value="Vma22_CCDC115"/>
    <property type="match status" value="1"/>
</dbReference>
<dbReference type="GO" id="GO:0051082">
    <property type="term" value="F:unfolded protein binding"/>
    <property type="evidence" value="ECO:0007669"/>
    <property type="project" value="TreeGrafter"/>
</dbReference>
<reference evidence="3" key="1">
    <citation type="submission" date="2022-07" db="EMBL/GenBank/DDBJ databases">
        <authorList>
            <person name="Macas J."/>
            <person name="Novak P."/>
            <person name="Neumann P."/>
        </authorList>
    </citation>
    <scope>NUCLEOTIDE SEQUENCE</scope>
</reference>
<proteinExistence type="predicted"/>
<evidence type="ECO:0000256" key="1">
    <source>
        <dbReference type="ARBA" id="ARBA00093634"/>
    </source>
</evidence>
<name>A0A9P1EA16_CUSEU</name>
<gene>
    <name evidence="3" type="ORF">CEURO_LOCUS11366</name>
</gene>
<dbReference type="AlphaFoldDB" id="A0A9P1EA16"/>
<dbReference type="EMBL" id="CAMAPE010000025">
    <property type="protein sequence ID" value="CAH9090848.1"/>
    <property type="molecule type" value="Genomic_DNA"/>
</dbReference>
<dbReference type="InterPro" id="IPR040357">
    <property type="entry name" value="Vma22/CCDC115"/>
</dbReference>
<protein>
    <recommendedName>
        <fullName evidence="1">Vacuolar ATPase assembly protein VMA22</fullName>
    </recommendedName>
</protein>
<feature type="compositionally biased region" description="Basic and acidic residues" evidence="2">
    <location>
        <begin position="118"/>
        <end position="134"/>
    </location>
</feature>
<dbReference type="PANTHER" id="PTHR31996:SF2">
    <property type="entry name" value="COILED-COIL DOMAIN-CONTAINING PROTEIN 115"/>
    <property type="match status" value="1"/>
</dbReference>
<evidence type="ECO:0000313" key="4">
    <source>
        <dbReference type="Proteomes" id="UP001152484"/>
    </source>
</evidence>
<accession>A0A9P1EA16</accession>
<sequence length="206" mass="22924">MPTMEVEEAEMKIFANREDGVSEKDSKVLQFLDSLDSYLILIDTLSSTLRQGNLELSSARLSMGVSRINSTLLDLKPHSATTVLDVFHPEGSKMDHVCFKLCKWANSAWPESPSNESKSNKDGSLHEAQGKNQEDSGSPCTLDDKAKRERLKSLSMFGMLVSPKLRAAQLSYETAVDTIVEIANMRMSMLQAYSEVAEEIQTTRNN</sequence>
<dbReference type="OrthoDB" id="408631at2759"/>
<dbReference type="Proteomes" id="UP001152484">
    <property type="component" value="Unassembled WGS sequence"/>
</dbReference>
<comment type="caution">
    <text evidence="3">The sequence shown here is derived from an EMBL/GenBank/DDBJ whole genome shotgun (WGS) entry which is preliminary data.</text>
</comment>
<organism evidence="3 4">
    <name type="scientific">Cuscuta europaea</name>
    <name type="common">European dodder</name>
    <dbReference type="NCBI Taxonomy" id="41803"/>
    <lineage>
        <taxon>Eukaryota</taxon>
        <taxon>Viridiplantae</taxon>
        <taxon>Streptophyta</taxon>
        <taxon>Embryophyta</taxon>
        <taxon>Tracheophyta</taxon>
        <taxon>Spermatophyta</taxon>
        <taxon>Magnoliopsida</taxon>
        <taxon>eudicotyledons</taxon>
        <taxon>Gunneridae</taxon>
        <taxon>Pentapetalae</taxon>
        <taxon>asterids</taxon>
        <taxon>lamiids</taxon>
        <taxon>Solanales</taxon>
        <taxon>Convolvulaceae</taxon>
        <taxon>Cuscuteae</taxon>
        <taxon>Cuscuta</taxon>
        <taxon>Cuscuta subgen. Cuscuta</taxon>
    </lineage>
</organism>
<evidence type="ECO:0000313" key="3">
    <source>
        <dbReference type="EMBL" id="CAH9090848.1"/>
    </source>
</evidence>